<keyword evidence="10 13" id="KW-0408">Iron</keyword>
<evidence type="ECO:0000256" key="14">
    <source>
        <dbReference type="RuleBase" id="RU000461"/>
    </source>
</evidence>
<evidence type="ECO:0000256" key="2">
    <source>
        <dbReference type="ARBA" id="ARBA00004174"/>
    </source>
</evidence>
<dbReference type="GO" id="GO:0046872">
    <property type="term" value="F:metal ion binding"/>
    <property type="evidence" value="ECO:0007669"/>
    <property type="project" value="UniProtKB-KW"/>
</dbReference>
<comment type="cofactor">
    <cofactor evidence="1 13">
        <name>heme</name>
        <dbReference type="ChEBI" id="CHEBI:30413"/>
    </cofactor>
</comment>
<keyword evidence="8" id="KW-0492">Microsome</keyword>
<sequence length="505" mass="58467">MALLTVLFSIGVFVFLLYAFAKWRQQYWKRIGVPQLTPNIIFGDGFLLHTGKTSIKEFYEDLYFNTKARGQKFVGIYHALMPEIVIADATLSKRILNQDFEYFQSHGMFYHKSNILTMNIFSLEGEEWRGRRTKLTPMFTSGKMKMIFSIITNKSEKLLEAINKCGTNDAINAEDLFKRYTTEIIASTAFGLDIDVLNEPNHKFREIGEETLKPHLLNFALERIFSRNFLGSIGYQAIASHIVEYFSKVVKDTLSHREANGIERKDFLQLMLQLKHHGKINENDRVDENQKIKHLLTDNDIVAESFFMYLAGYETSATTMVFALHELALNQEIQNKLRNEITEVIEKHGEITYEAVMDMEYLDKVVKETLRKYPIVPVLPRTCTKDYKIPNTNVVIKKGTAVQIPCIGLHSDPEFYPNPKIFDPERFSVENKMRRPDAPWIPFGDGPRQCLGMRLGLLQTKVGIITFIKNFHIFLDKSMTVPLQPQKSIFLYHPVEELLLRIEKV</sequence>
<keyword evidence="6 13" id="KW-0479">Metal-binding</keyword>
<evidence type="ECO:0000256" key="1">
    <source>
        <dbReference type="ARBA" id="ARBA00001971"/>
    </source>
</evidence>
<dbReference type="PANTHER" id="PTHR24292">
    <property type="entry name" value="CYTOCHROME P450"/>
    <property type="match status" value="1"/>
</dbReference>
<keyword evidence="16" id="KW-1185">Reference proteome</keyword>
<gene>
    <name evidence="15" type="ORF">ABEB36_004399</name>
</gene>
<reference evidence="15 16" key="1">
    <citation type="submission" date="2024-05" db="EMBL/GenBank/DDBJ databases">
        <title>Genetic variation in Jamaican populations of the coffee berry borer (Hypothenemus hampei).</title>
        <authorList>
            <person name="Errbii M."/>
            <person name="Myrie A."/>
        </authorList>
    </citation>
    <scope>NUCLEOTIDE SEQUENCE [LARGE SCALE GENOMIC DNA]</scope>
    <source>
        <strain evidence="15">JA-Hopewell-2020-01-JO</strain>
        <tissue evidence="15">Whole body</tissue>
    </source>
</reference>
<evidence type="ECO:0000256" key="11">
    <source>
        <dbReference type="ARBA" id="ARBA00023033"/>
    </source>
</evidence>
<dbReference type="PROSITE" id="PS00086">
    <property type="entry name" value="CYTOCHROME_P450"/>
    <property type="match status" value="1"/>
</dbReference>
<keyword evidence="9 14" id="KW-0560">Oxidoreductase</keyword>
<dbReference type="GO" id="GO:0005789">
    <property type="term" value="C:endoplasmic reticulum membrane"/>
    <property type="evidence" value="ECO:0007669"/>
    <property type="project" value="UniProtKB-SubCell"/>
</dbReference>
<dbReference type="InterPro" id="IPR017972">
    <property type="entry name" value="Cyt_P450_CS"/>
</dbReference>
<dbReference type="AlphaFoldDB" id="A0ABD1F6B1"/>
<proteinExistence type="inferred from homology"/>
<comment type="similarity">
    <text evidence="4 14">Belongs to the cytochrome P450 family.</text>
</comment>
<comment type="caution">
    <text evidence="15">The sequence shown here is derived from an EMBL/GenBank/DDBJ whole genome shotgun (WGS) entry which is preliminary data.</text>
</comment>
<dbReference type="Pfam" id="PF00067">
    <property type="entry name" value="p450"/>
    <property type="match status" value="1"/>
</dbReference>
<dbReference type="PRINTS" id="PR00385">
    <property type="entry name" value="P450"/>
</dbReference>
<accession>A0ABD1F6B1</accession>
<evidence type="ECO:0000256" key="8">
    <source>
        <dbReference type="ARBA" id="ARBA00022848"/>
    </source>
</evidence>
<dbReference type="CDD" id="cd11056">
    <property type="entry name" value="CYP6-like"/>
    <property type="match status" value="1"/>
</dbReference>
<dbReference type="InterPro" id="IPR001128">
    <property type="entry name" value="Cyt_P450"/>
</dbReference>
<evidence type="ECO:0000313" key="16">
    <source>
        <dbReference type="Proteomes" id="UP001566132"/>
    </source>
</evidence>
<dbReference type="Gene3D" id="1.10.630.10">
    <property type="entry name" value="Cytochrome P450"/>
    <property type="match status" value="1"/>
</dbReference>
<name>A0ABD1F6B1_HYPHA</name>
<dbReference type="InterPro" id="IPR036396">
    <property type="entry name" value="Cyt_P450_sf"/>
</dbReference>
<keyword evidence="12" id="KW-0472">Membrane</keyword>
<evidence type="ECO:0000256" key="13">
    <source>
        <dbReference type="PIRSR" id="PIRSR602401-1"/>
    </source>
</evidence>
<evidence type="ECO:0000313" key="15">
    <source>
        <dbReference type="EMBL" id="KAL1509698.1"/>
    </source>
</evidence>
<dbReference type="InterPro" id="IPR002401">
    <property type="entry name" value="Cyt_P450_E_grp-I"/>
</dbReference>
<feature type="binding site" description="axial binding residue" evidence="13">
    <location>
        <position position="450"/>
    </location>
    <ligand>
        <name>heme</name>
        <dbReference type="ChEBI" id="CHEBI:30413"/>
    </ligand>
    <ligandPart>
        <name>Fe</name>
        <dbReference type="ChEBI" id="CHEBI:18248"/>
    </ligandPart>
</feature>
<evidence type="ECO:0000256" key="5">
    <source>
        <dbReference type="ARBA" id="ARBA00022617"/>
    </source>
</evidence>
<dbReference type="FunFam" id="1.10.630.10:FF:000042">
    <property type="entry name" value="Cytochrome P450"/>
    <property type="match status" value="1"/>
</dbReference>
<organism evidence="15 16">
    <name type="scientific">Hypothenemus hampei</name>
    <name type="common">Coffee berry borer</name>
    <dbReference type="NCBI Taxonomy" id="57062"/>
    <lineage>
        <taxon>Eukaryota</taxon>
        <taxon>Metazoa</taxon>
        <taxon>Ecdysozoa</taxon>
        <taxon>Arthropoda</taxon>
        <taxon>Hexapoda</taxon>
        <taxon>Insecta</taxon>
        <taxon>Pterygota</taxon>
        <taxon>Neoptera</taxon>
        <taxon>Endopterygota</taxon>
        <taxon>Coleoptera</taxon>
        <taxon>Polyphaga</taxon>
        <taxon>Cucujiformia</taxon>
        <taxon>Curculionidae</taxon>
        <taxon>Scolytinae</taxon>
        <taxon>Hypothenemus</taxon>
    </lineage>
</organism>
<evidence type="ECO:0008006" key="17">
    <source>
        <dbReference type="Google" id="ProtNLM"/>
    </source>
</evidence>
<evidence type="ECO:0000256" key="9">
    <source>
        <dbReference type="ARBA" id="ARBA00023002"/>
    </source>
</evidence>
<evidence type="ECO:0000256" key="3">
    <source>
        <dbReference type="ARBA" id="ARBA00004406"/>
    </source>
</evidence>
<protein>
    <recommendedName>
        <fullName evidence="17">Cytochrome P450</fullName>
    </recommendedName>
</protein>
<evidence type="ECO:0000256" key="12">
    <source>
        <dbReference type="ARBA" id="ARBA00023136"/>
    </source>
</evidence>
<keyword evidence="5 13" id="KW-0349">Heme</keyword>
<dbReference type="Proteomes" id="UP001566132">
    <property type="component" value="Unassembled WGS sequence"/>
</dbReference>
<evidence type="ECO:0000256" key="6">
    <source>
        <dbReference type="ARBA" id="ARBA00022723"/>
    </source>
</evidence>
<evidence type="ECO:0000256" key="10">
    <source>
        <dbReference type="ARBA" id="ARBA00023004"/>
    </source>
</evidence>
<dbReference type="InterPro" id="IPR050476">
    <property type="entry name" value="Insect_CytP450_Detox"/>
</dbReference>
<dbReference type="EMBL" id="JBDJPC010000003">
    <property type="protein sequence ID" value="KAL1509698.1"/>
    <property type="molecule type" value="Genomic_DNA"/>
</dbReference>
<comment type="subcellular location">
    <subcellularLocation>
        <location evidence="3">Endoplasmic reticulum membrane</location>
        <topology evidence="3">Peripheral membrane protein</topology>
    </subcellularLocation>
    <subcellularLocation>
        <location evidence="2">Microsome membrane</location>
        <topology evidence="2">Peripheral membrane protein</topology>
    </subcellularLocation>
</comment>
<keyword evidence="11 14" id="KW-0503">Monooxygenase</keyword>
<dbReference type="PANTHER" id="PTHR24292:SF100">
    <property type="entry name" value="CYTOCHROME P450 6A16, ISOFORM B-RELATED"/>
    <property type="match status" value="1"/>
</dbReference>
<dbReference type="SUPFAM" id="SSF48264">
    <property type="entry name" value="Cytochrome P450"/>
    <property type="match status" value="1"/>
</dbReference>
<evidence type="ECO:0000256" key="4">
    <source>
        <dbReference type="ARBA" id="ARBA00010617"/>
    </source>
</evidence>
<evidence type="ECO:0000256" key="7">
    <source>
        <dbReference type="ARBA" id="ARBA00022824"/>
    </source>
</evidence>
<keyword evidence="7" id="KW-0256">Endoplasmic reticulum</keyword>
<dbReference type="PRINTS" id="PR00463">
    <property type="entry name" value="EP450I"/>
</dbReference>
<dbReference type="GO" id="GO:0004497">
    <property type="term" value="F:monooxygenase activity"/>
    <property type="evidence" value="ECO:0007669"/>
    <property type="project" value="UniProtKB-KW"/>
</dbReference>